<evidence type="ECO:0000256" key="1">
    <source>
        <dbReference type="ARBA" id="ARBA00004370"/>
    </source>
</evidence>
<comment type="subcellular location">
    <subcellularLocation>
        <location evidence="1">Membrane</location>
    </subcellularLocation>
</comment>
<dbReference type="GeneTree" id="ENSGT00940000162142"/>
<dbReference type="GO" id="GO:0016020">
    <property type="term" value="C:membrane"/>
    <property type="evidence" value="ECO:0007669"/>
    <property type="project" value="UniProtKB-SubCell"/>
</dbReference>
<dbReference type="GO" id="GO:0035754">
    <property type="term" value="P:B cell chemotaxis"/>
    <property type="evidence" value="ECO:0007669"/>
    <property type="project" value="Ensembl"/>
</dbReference>
<dbReference type="GO" id="GO:0034340">
    <property type="term" value="P:response to type I interferon"/>
    <property type="evidence" value="ECO:0007669"/>
    <property type="project" value="Ensembl"/>
</dbReference>
<dbReference type="GO" id="GO:0001567">
    <property type="term" value="F:cholesterol 25-hydroxylase activity"/>
    <property type="evidence" value="ECO:0007669"/>
    <property type="project" value="Ensembl"/>
</dbReference>
<protein>
    <submittedName>
        <fullName evidence="7">Cholesterol 25-hydroxylase</fullName>
    </submittedName>
</protein>
<evidence type="ECO:0000256" key="3">
    <source>
        <dbReference type="ARBA" id="ARBA00022989"/>
    </source>
</evidence>
<dbReference type="InterPro" id="IPR050307">
    <property type="entry name" value="Sterol_Desaturase_Related"/>
</dbReference>
<keyword evidence="8" id="KW-1185">Reference proteome</keyword>
<keyword evidence="3 5" id="KW-1133">Transmembrane helix</keyword>
<dbReference type="GO" id="GO:1903914">
    <property type="term" value="P:negative regulation of fusion of virus membrane with host plasma membrane"/>
    <property type="evidence" value="ECO:0007669"/>
    <property type="project" value="Ensembl"/>
</dbReference>
<reference evidence="8" key="1">
    <citation type="submission" date="2018-12" db="EMBL/GenBank/DDBJ databases">
        <authorList>
            <person name="Yazar S."/>
        </authorList>
    </citation>
    <scope>NUCLEOTIDE SEQUENCE [LARGE SCALE GENOMIC DNA]</scope>
</reference>
<dbReference type="GO" id="GO:0008610">
    <property type="term" value="P:lipid biosynthetic process"/>
    <property type="evidence" value="ECO:0007669"/>
    <property type="project" value="InterPro"/>
</dbReference>
<feature type="domain" description="Fatty acid hydroxylase" evidence="6">
    <location>
        <begin position="128"/>
        <end position="262"/>
    </location>
</feature>
<dbReference type="InterPro" id="IPR006694">
    <property type="entry name" value="Fatty_acid_hydroxylase"/>
</dbReference>
<keyword evidence="2 5" id="KW-0812">Transmembrane</keyword>
<dbReference type="GO" id="GO:0005506">
    <property type="term" value="F:iron ion binding"/>
    <property type="evidence" value="ECO:0007669"/>
    <property type="project" value="InterPro"/>
</dbReference>
<sequence length="279" mass="32272">VGCHLSSFRALDASTVRLLQPLWDMIKAREGLLQSPFFPVLFSGTTYVAFCLPFIVLDFVSYRVPALRKYKIHPHFYPSAGQVLLCLLHTVYQHVVFIFPVTVLRWHWGPQTWPAAAPGLWELLYHVTVCLLLFDAEYFVWHVLHHKVPWLYQTFHKVHHKNTSPFALATQYLSVWELSSLGFFDCLNPTLLGCHPLTTMTFNIVNIWLSVEDHCGYDFPWSTHRLVPYGWYGGVSHHDLHHRKINCNYAPYFTHWDKLLGTLSLGYSAGNPPTPAPWN</sequence>
<name>A0A4X2ME88_VOMUR</name>
<accession>A0A4X2ME88</accession>
<gene>
    <name evidence="7" type="primary">CH25H</name>
</gene>
<dbReference type="GO" id="GO:0008203">
    <property type="term" value="P:cholesterol metabolic process"/>
    <property type="evidence" value="ECO:0007669"/>
    <property type="project" value="Ensembl"/>
</dbReference>
<feature type="transmembrane region" description="Helical" evidence="5">
    <location>
        <begin position="83"/>
        <end position="103"/>
    </location>
</feature>
<dbReference type="OMA" id="VPWLYKT"/>
<feature type="transmembrane region" description="Helical" evidence="5">
    <location>
        <begin position="123"/>
        <end position="144"/>
    </location>
</feature>
<dbReference type="Ensembl" id="ENSVURT00010036413.1">
    <property type="protein sequence ID" value="ENSVURP00010031980.1"/>
    <property type="gene ID" value="ENSVURG00010024423.1"/>
</dbReference>
<feature type="transmembrane region" description="Helical" evidence="5">
    <location>
        <begin position="37"/>
        <end position="62"/>
    </location>
</feature>
<dbReference type="GO" id="GO:0090206">
    <property type="term" value="P:negative regulation of cholesterol metabolic process"/>
    <property type="evidence" value="ECO:0007669"/>
    <property type="project" value="Ensembl"/>
</dbReference>
<organism evidence="7 8">
    <name type="scientific">Vombatus ursinus</name>
    <name type="common">Common wombat</name>
    <dbReference type="NCBI Taxonomy" id="29139"/>
    <lineage>
        <taxon>Eukaryota</taxon>
        <taxon>Metazoa</taxon>
        <taxon>Chordata</taxon>
        <taxon>Craniata</taxon>
        <taxon>Vertebrata</taxon>
        <taxon>Euteleostomi</taxon>
        <taxon>Mammalia</taxon>
        <taxon>Metatheria</taxon>
        <taxon>Diprotodontia</taxon>
        <taxon>Vombatidae</taxon>
        <taxon>Vombatus</taxon>
    </lineage>
</organism>
<evidence type="ECO:0000256" key="4">
    <source>
        <dbReference type="ARBA" id="ARBA00023136"/>
    </source>
</evidence>
<dbReference type="STRING" id="29139.ENSVURP00010031980"/>
<dbReference type="AlphaFoldDB" id="A0A4X2ME88"/>
<reference evidence="7" key="3">
    <citation type="submission" date="2025-09" db="UniProtKB">
        <authorList>
            <consortium name="Ensembl"/>
        </authorList>
    </citation>
    <scope>IDENTIFICATION</scope>
</reference>
<evidence type="ECO:0000313" key="7">
    <source>
        <dbReference type="Ensembl" id="ENSVURP00010031980.1"/>
    </source>
</evidence>
<dbReference type="Proteomes" id="UP000314987">
    <property type="component" value="Unassembled WGS sequence"/>
</dbReference>
<evidence type="ECO:0000259" key="6">
    <source>
        <dbReference type="Pfam" id="PF04116"/>
    </source>
</evidence>
<dbReference type="PANTHER" id="PTHR11863">
    <property type="entry name" value="STEROL DESATURASE"/>
    <property type="match status" value="1"/>
</dbReference>
<proteinExistence type="predicted"/>
<evidence type="ECO:0000256" key="2">
    <source>
        <dbReference type="ARBA" id="ARBA00022692"/>
    </source>
</evidence>
<evidence type="ECO:0000313" key="8">
    <source>
        <dbReference type="Proteomes" id="UP000314987"/>
    </source>
</evidence>
<reference evidence="7" key="2">
    <citation type="submission" date="2025-08" db="UniProtKB">
        <authorList>
            <consortium name="Ensembl"/>
        </authorList>
    </citation>
    <scope>IDENTIFICATION</scope>
</reference>
<keyword evidence="4 5" id="KW-0472">Membrane</keyword>
<dbReference type="Pfam" id="PF04116">
    <property type="entry name" value="FA_hydroxylase"/>
    <property type="match status" value="1"/>
</dbReference>
<evidence type="ECO:0000256" key="5">
    <source>
        <dbReference type="SAM" id="Phobius"/>
    </source>
</evidence>